<organism evidence="1 2">
    <name type="scientific">Cadophora malorum</name>
    <dbReference type="NCBI Taxonomy" id="108018"/>
    <lineage>
        <taxon>Eukaryota</taxon>
        <taxon>Fungi</taxon>
        <taxon>Dikarya</taxon>
        <taxon>Ascomycota</taxon>
        <taxon>Pezizomycotina</taxon>
        <taxon>Leotiomycetes</taxon>
        <taxon>Helotiales</taxon>
        <taxon>Ploettnerulaceae</taxon>
        <taxon>Cadophora</taxon>
    </lineage>
</organism>
<dbReference type="EMBL" id="JAFJYH010000064">
    <property type="protein sequence ID" value="KAG4421540.1"/>
    <property type="molecule type" value="Genomic_DNA"/>
</dbReference>
<proteinExistence type="predicted"/>
<sequence length="235" mass="25437">MSPEMVGESEPNNAQVSSISQVETGVAADVVDGSIMVVDRLKAMVNQEAEDTHVSESWEDVLMADSEIDSNKDVNSREEMTLVLAGLTRNVAMSTETAIGRGAEYTENRPTTLEQGVNTGGLFGVLPGLVVHPPIPAPALHHYRGSPKDKSTYTSVNTAGWWYQTAAELAAMSAKKRAQFSHIGRIMELPGFGHHRLEVLVIRPAGKELMSSGCIRIWLNEDFPGLVVLVLIVGK</sequence>
<comment type="caution">
    <text evidence="1">The sequence shown here is derived from an EMBL/GenBank/DDBJ whole genome shotgun (WGS) entry which is preliminary data.</text>
</comment>
<reference evidence="1" key="1">
    <citation type="submission" date="2021-02" db="EMBL/GenBank/DDBJ databases">
        <title>Genome sequence Cadophora malorum strain M34.</title>
        <authorList>
            <person name="Stefanovic E."/>
            <person name="Vu D."/>
            <person name="Scully C."/>
            <person name="Dijksterhuis J."/>
            <person name="Roader J."/>
            <person name="Houbraken J."/>
        </authorList>
    </citation>
    <scope>NUCLEOTIDE SEQUENCE</scope>
    <source>
        <strain evidence="1">M34</strain>
    </source>
</reference>
<evidence type="ECO:0000313" key="2">
    <source>
        <dbReference type="Proteomes" id="UP000664132"/>
    </source>
</evidence>
<dbReference type="AlphaFoldDB" id="A0A8H7W8W5"/>
<dbReference type="Proteomes" id="UP000664132">
    <property type="component" value="Unassembled WGS sequence"/>
</dbReference>
<keyword evidence="2" id="KW-1185">Reference proteome</keyword>
<accession>A0A8H7W8W5</accession>
<name>A0A8H7W8W5_9HELO</name>
<protein>
    <submittedName>
        <fullName evidence="1">Uncharacterized protein</fullName>
    </submittedName>
</protein>
<evidence type="ECO:0000313" key="1">
    <source>
        <dbReference type="EMBL" id="KAG4421540.1"/>
    </source>
</evidence>
<gene>
    <name evidence="1" type="ORF">IFR04_005379</name>
</gene>